<sequence length="99" mass="11282">MTAQVRLSLYERGIVEALVGSYGFTADAARRLVIQYIVVIRKLGGYDNCFDHAERLAEAKQMGIAPEEWLERIRTIDRDAARDKGISHLERGSQYARVR</sequence>
<reference evidence="1" key="1">
    <citation type="submission" date="2022-01" db="EMBL/GenBank/DDBJ databases">
        <authorList>
            <person name="Criscuolo A."/>
        </authorList>
    </citation>
    <scope>NUCLEOTIDE SEQUENCE</scope>
    <source>
        <strain evidence="1">CIP111893</strain>
    </source>
</reference>
<keyword evidence="2" id="KW-1185">Reference proteome</keyword>
<gene>
    <name evidence="1" type="ORF">PAECIP111893_00819</name>
</gene>
<name>A0ABN8G2H9_9BACL</name>
<dbReference type="RefSeq" id="WP_236339133.1">
    <property type="nucleotide sequence ID" value="NZ_CAKMMF010000004.1"/>
</dbReference>
<organism evidence="1 2">
    <name type="scientific">Paenibacillus plantiphilus</name>
    <dbReference type="NCBI Taxonomy" id="2905650"/>
    <lineage>
        <taxon>Bacteria</taxon>
        <taxon>Bacillati</taxon>
        <taxon>Bacillota</taxon>
        <taxon>Bacilli</taxon>
        <taxon>Bacillales</taxon>
        <taxon>Paenibacillaceae</taxon>
        <taxon>Paenibacillus</taxon>
    </lineage>
</organism>
<dbReference type="EMBL" id="CAKMMF010000004">
    <property type="protein sequence ID" value="CAH1197560.1"/>
    <property type="molecule type" value="Genomic_DNA"/>
</dbReference>
<proteinExistence type="predicted"/>
<accession>A0ABN8G2H9</accession>
<evidence type="ECO:0000313" key="2">
    <source>
        <dbReference type="Proteomes" id="UP000838686"/>
    </source>
</evidence>
<dbReference type="Proteomes" id="UP000838686">
    <property type="component" value="Unassembled WGS sequence"/>
</dbReference>
<evidence type="ECO:0000313" key="1">
    <source>
        <dbReference type="EMBL" id="CAH1197560.1"/>
    </source>
</evidence>
<comment type="caution">
    <text evidence="1">The sequence shown here is derived from an EMBL/GenBank/DDBJ whole genome shotgun (WGS) entry which is preliminary data.</text>
</comment>
<protein>
    <submittedName>
        <fullName evidence="1">Uncharacterized protein</fullName>
    </submittedName>
</protein>